<feature type="transmembrane region" description="Helical" evidence="6">
    <location>
        <begin position="55"/>
        <end position="73"/>
    </location>
</feature>
<keyword evidence="2" id="KW-1003">Cell membrane</keyword>
<evidence type="ECO:0000313" key="8">
    <source>
        <dbReference type="Proteomes" id="UP000217838"/>
    </source>
</evidence>
<dbReference type="PANTHER" id="PTHR43302:SF5">
    <property type="entry name" value="TRANSPORTER ARSB-RELATED"/>
    <property type="match status" value="1"/>
</dbReference>
<comment type="caution">
    <text evidence="7">The sequence shown here is derived from an EMBL/GenBank/DDBJ whole genome shotgun (WGS) entry which is preliminary data.</text>
</comment>
<evidence type="ECO:0000256" key="3">
    <source>
        <dbReference type="ARBA" id="ARBA00022692"/>
    </source>
</evidence>
<dbReference type="Proteomes" id="UP000217838">
    <property type="component" value="Unassembled WGS sequence"/>
</dbReference>
<evidence type="ECO:0000256" key="5">
    <source>
        <dbReference type="ARBA" id="ARBA00023136"/>
    </source>
</evidence>
<dbReference type="AlphaFoldDB" id="A0A2A4YFQ2"/>
<dbReference type="Pfam" id="PF02040">
    <property type="entry name" value="ArsB"/>
    <property type="match status" value="1"/>
</dbReference>
<feature type="transmembrane region" description="Helical" evidence="6">
    <location>
        <begin position="94"/>
        <end position="113"/>
    </location>
</feature>
<organism evidence="7 8">
    <name type="scientific">Aerophobetes bacterium</name>
    <dbReference type="NCBI Taxonomy" id="2030807"/>
    <lineage>
        <taxon>Bacteria</taxon>
        <taxon>Candidatus Aerophobota</taxon>
    </lineage>
</organism>
<evidence type="ECO:0000256" key="4">
    <source>
        <dbReference type="ARBA" id="ARBA00022989"/>
    </source>
</evidence>
<protein>
    <submittedName>
        <fullName evidence="7">Arsenical efflux pump membrane protein ArsB</fullName>
    </submittedName>
</protein>
<proteinExistence type="predicted"/>
<dbReference type="InterPro" id="IPR000802">
    <property type="entry name" value="Arsenical_pump_ArsB"/>
</dbReference>
<evidence type="ECO:0000256" key="1">
    <source>
        <dbReference type="ARBA" id="ARBA00004651"/>
    </source>
</evidence>
<dbReference type="PANTHER" id="PTHR43302">
    <property type="entry name" value="TRANSPORTER ARSB-RELATED"/>
    <property type="match status" value="1"/>
</dbReference>
<name>A0A2A4YFQ2_UNCAE</name>
<sequence length="161" mass="17351">MVPSILSVLIFCLTIILVIVRPKRLSIGTSALVGAVLVFVFNLVSVHDLYEVVRIVWNALATFIGIIVISLVLDEIGFFEWAALSIISAAKKSVMSLFFLVILLGALVAIFFSNDGSALILTPIILAKIKLLKLPRERALPFVMAGGFIADSASIPLVISN</sequence>
<feature type="non-terminal residue" evidence="7">
    <location>
        <position position="161"/>
    </location>
</feature>
<dbReference type="EMBL" id="NVUU01000065">
    <property type="protein sequence ID" value="PCI93309.1"/>
    <property type="molecule type" value="Genomic_DNA"/>
</dbReference>
<keyword evidence="3 6" id="KW-0812">Transmembrane</keyword>
<keyword evidence="4 6" id="KW-1133">Transmembrane helix</keyword>
<accession>A0A2A4YFQ2</accession>
<evidence type="ECO:0000256" key="6">
    <source>
        <dbReference type="SAM" id="Phobius"/>
    </source>
</evidence>
<dbReference type="GO" id="GO:0015105">
    <property type="term" value="F:arsenite transmembrane transporter activity"/>
    <property type="evidence" value="ECO:0007669"/>
    <property type="project" value="InterPro"/>
</dbReference>
<dbReference type="GO" id="GO:0005886">
    <property type="term" value="C:plasma membrane"/>
    <property type="evidence" value="ECO:0007669"/>
    <property type="project" value="UniProtKB-SubCell"/>
</dbReference>
<dbReference type="PRINTS" id="PR00758">
    <property type="entry name" value="ARSENICPUMP"/>
</dbReference>
<evidence type="ECO:0000256" key="2">
    <source>
        <dbReference type="ARBA" id="ARBA00022475"/>
    </source>
</evidence>
<keyword evidence="5 6" id="KW-0472">Membrane</keyword>
<comment type="subcellular location">
    <subcellularLocation>
        <location evidence="1">Cell membrane</location>
        <topology evidence="1">Multi-pass membrane protein</topology>
    </subcellularLocation>
</comment>
<feature type="transmembrane region" description="Helical" evidence="6">
    <location>
        <begin position="6"/>
        <end position="22"/>
    </location>
</feature>
<gene>
    <name evidence="7" type="ORF">COB11_05500</name>
</gene>
<evidence type="ECO:0000313" key="7">
    <source>
        <dbReference type="EMBL" id="PCI93309.1"/>
    </source>
</evidence>
<feature type="transmembrane region" description="Helical" evidence="6">
    <location>
        <begin position="29"/>
        <end position="49"/>
    </location>
</feature>
<reference evidence="8" key="1">
    <citation type="submission" date="2017-08" db="EMBL/GenBank/DDBJ databases">
        <title>A dynamic microbial community with high functional redundancy inhabits the cold, oxic subseafloor aquifer.</title>
        <authorList>
            <person name="Tully B.J."/>
            <person name="Wheat C.G."/>
            <person name="Glazer B.T."/>
            <person name="Huber J.A."/>
        </authorList>
    </citation>
    <scope>NUCLEOTIDE SEQUENCE [LARGE SCALE GENOMIC DNA]</scope>
</reference>